<sequence length="119" mass="13513">MYKIDINTSKKLLSIVAEGMFNLDEAKKYKDDFVAKLNSINPREYSFLADGRKQTTSTPEVGQILAEVLNIYKEAPFKKRYLVKLDSVIAMSQVKRLCGADFDQIFTVVNTPEEVINSL</sequence>
<dbReference type="AlphaFoldDB" id="A0A8J8SGF1"/>
<evidence type="ECO:0000313" key="1">
    <source>
        <dbReference type="EMBL" id="QUI22705.1"/>
    </source>
</evidence>
<organism evidence="1 2">
    <name type="scientific">Vallitalea pronyensis</name>
    <dbReference type="NCBI Taxonomy" id="1348613"/>
    <lineage>
        <taxon>Bacteria</taxon>
        <taxon>Bacillati</taxon>
        <taxon>Bacillota</taxon>
        <taxon>Clostridia</taxon>
        <taxon>Lachnospirales</taxon>
        <taxon>Vallitaleaceae</taxon>
        <taxon>Vallitalea</taxon>
    </lineage>
</organism>
<protein>
    <submittedName>
        <fullName evidence="1">Uncharacterized protein</fullName>
    </submittedName>
</protein>
<evidence type="ECO:0000313" key="2">
    <source>
        <dbReference type="Proteomes" id="UP000683246"/>
    </source>
</evidence>
<reference evidence="1" key="1">
    <citation type="submission" date="2020-07" db="EMBL/GenBank/DDBJ databases">
        <title>Vallitalea pronyensis genome.</title>
        <authorList>
            <person name="Postec A."/>
        </authorList>
    </citation>
    <scope>NUCLEOTIDE SEQUENCE</scope>
    <source>
        <strain evidence="1">FatNI3</strain>
    </source>
</reference>
<proteinExistence type="predicted"/>
<dbReference type="RefSeq" id="WP_212698197.1">
    <property type="nucleotide sequence ID" value="NZ_CP058649.1"/>
</dbReference>
<dbReference type="KEGG" id="vpy:HZI73_10545"/>
<dbReference type="EMBL" id="CP058649">
    <property type="protein sequence ID" value="QUI22705.1"/>
    <property type="molecule type" value="Genomic_DNA"/>
</dbReference>
<dbReference type="Proteomes" id="UP000683246">
    <property type="component" value="Chromosome"/>
</dbReference>
<name>A0A8J8SGF1_9FIRM</name>
<gene>
    <name evidence="1" type="ORF">HZI73_10545</name>
</gene>
<keyword evidence="2" id="KW-1185">Reference proteome</keyword>
<accession>A0A8J8SGF1</accession>